<dbReference type="RefSeq" id="WP_158202898.1">
    <property type="nucleotide sequence ID" value="NZ_WSZK01000005.1"/>
</dbReference>
<proteinExistence type="predicted"/>
<sequence>MTPGISKLRLLLADYDREVAAVLVVVGVLAFVAAGSLVLAPGTTVVTEQRDAQQVGAVVNTSAVVTGDSTVWESGTELHDEPMYLVEASPNLTLSATSSSPDANADVDQRLELVYRVVRDEEVVWERSETLAHREATGTDGLTTEATVNASAVSQRLDVIQEEFGRAGRAEARVRLNVSYDTGTYADSQTADAQLAFEGRGYSLDELSADETHTTPVTVEEREPPNWPSVAGLSLLGLWAVAGAAVLVTREREFDQQAARVELLYDRHREWISEAKLSEIDQTANRVVHVASLTDLVDLAIDSEKRVLHDSEQRLYAVFDEETSYYFRVPTQVDATLSSDDTEQGTKPSVSPGGD</sequence>
<reference evidence="2 3" key="1">
    <citation type="submission" date="2019-12" db="EMBL/GenBank/DDBJ databases">
        <title>Halocatena pleomorpha gen. nov. sp. nov., an extremely halophilic archaeon of family Halobacteriaceae isolated from saltpan soil.</title>
        <authorList>
            <person name="Pal Y."/>
            <person name="Verma A."/>
            <person name="Krishnamurthi S."/>
            <person name="Kumar P."/>
        </authorList>
    </citation>
    <scope>NUCLEOTIDE SEQUENCE [LARGE SCALE GENOMIC DNA]</scope>
    <source>
        <strain evidence="2 3">JCM 16495</strain>
    </source>
</reference>
<dbReference type="OrthoDB" id="270764at2157"/>
<evidence type="ECO:0000313" key="2">
    <source>
        <dbReference type="EMBL" id="MWG33163.1"/>
    </source>
</evidence>
<evidence type="ECO:0000313" key="3">
    <source>
        <dbReference type="Proteomes" id="UP000451471"/>
    </source>
</evidence>
<keyword evidence="3" id="KW-1185">Reference proteome</keyword>
<keyword evidence="1" id="KW-0812">Transmembrane</keyword>
<gene>
    <name evidence="2" type="ORF">GQS65_01440</name>
</gene>
<comment type="caution">
    <text evidence="2">The sequence shown here is derived from an EMBL/GenBank/DDBJ whole genome shotgun (WGS) entry which is preliminary data.</text>
</comment>
<dbReference type="Proteomes" id="UP000451471">
    <property type="component" value="Unassembled WGS sequence"/>
</dbReference>
<keyword evidence="1" id="KW-0472">Membrane</keyword>
<protein>
    <recommendedName>
        <fullName evidence="4">DUF5305 domain-containing protein</fullName>
    </recommendedName>
</protein>
<name>A0A6B0GK37_9EURY</name>
<evidence type="ECO:0008006" key="4">
    <source>
        <dbReference type="Google" id="ProtNLM"/>
    </source>
</evidence>
<dbReference type="InterPro" id="IPR035185">
    <property type="entry name" value="DUF5305"/>
</dbReference>
<dbReference type="EMBL" id="WSZK01000005">
    <property type="protein sequence ID" value="MWG33163.1"/>
    <property type="molecule type" value="Genomic_DNA"/>
</dbReference>
<dbReference type="AlphaFoldDB" id="A0A6B0GK37"/>
<keyword evidence="1" id="KW-1133">Transmembrane helix</keyword>
<organism evidence="2 3">
    <name type="scientific">Halomarina oriensis</name>
    <dbReference type="NCBI Taxonomy" id="671145"/>
    <lineage>
        <taxon>Archaea</taxon>
        <taxon>Methanobacteriati</taxon>
        <taxon>Methanobacteriota</taxon>
        <taxon>Stenosarchaea group</taxon>
        <taxon>Halobacteria</taxon>
        <taxon>Halobacteriales</taxon>
        <taxon>Natronomonadaceae</taxon>
        <taxon>Halomarina</taxon>
    </lineage>
</organism>
<feature type="transmembrane region" description="Helical" evidence="1">
    <location>
        <begin position="20"/>
        <end position="40"/>
    </location>
</feature>
<evidence type="ECO:0000256" key="1">
    <source>
        <dbReference type="SAM" id="Phobius"/>
    </source>
</evidence>
<accession>A0A6B0GK37</accession>
<dbReference type="Pfam" id="PF17231">
    <property type="entry name" value="DUF5305"/>
    <property type="match status" value="1"/>
</dbReference>